<dbReference type="RefSeq" id="WP_171655677.1">
    <property type="nucleotide sequence ID" value="NZ_WHOD01000111.1"/>
</dbReference>
<name>A0A972K3W9_9BACL</name>
<accession>A0A972K3W9</accession>
<comment type="caution">
    <text evidence="6">The sequence shown here is derived from an EMBL/GenBank/DDBJ whole genome shotgun (WGS) entry which is preliminary data.</text>
</comment>
<proteinExistence type="predicted"/>
<keyword evidence="7" id="KW-1185">Reference proteome</keyword>
<dbReference type="EMBL" id="WHOD01000111">
    <property type="protein sequence ID" value="NOU97420.1"/>
    <property type="molecule type" value="Genomic_DNA"/>
</dbReference>
<dbReference type="InterPro" id="IPR032808">
    <property type="entry name" value="DoxX"/>
</dbReference>
<dbReference type="Proteomes" id="UP000641588">
    <property type="component" value="Unassembled WGS sequence"/>
</dbReference>
<gene>
    <name evidence="6" type="ORF">GC093_29945</name>
</gene>
<feature type="transmembrane region" description="Helical" evidence="5">
    <location>
        <begin position="94"/>
        <end position="113"/>
    </location>
</feature>
<comment type="subcellular location">
    <subcellularLocation>
        <location evidence="1">Membrane</location>
        <topology evidence="1">Multi-pass membrane protein</topology>
    </subcellularLocation>
</comment>
<evidence type="ECO:0000313" key="7">
    <source>
        <dbReference type="Proteomes" id="UP000641588"/>
    </source>
</evidence>
<evidence type="ECO:0000256" key="5">
    <source>
        <dbReference type="SAM" id="Phobius"/>
    </source>
</evidence>
<reference evidence="6" key="1">
    <citation type="submission" date="2019-10" db="EMBL/GenBank/DDBJ databases">
        <title>Description of Paenibacillus glebae sp. nov.</title>
        <authorList>
            <person name="Carlier A."/>
            <person name="Qi S."/>
        </authorList>
    </citation>
    <scope>NUCLEOTIDE SEQUENCE</scope>
    <source>
        <strain evidence="6">LMG 31456</strain>
    </source>
</reference>
<evidence type="ECO:0000256" key="4">
    <source>
        <dbReference type="ARBA" id="ARBA00023136"/>
    </source>
</evidence>
<dbReference type="Pfam" id="PF13564">
    <property type="entry name" value="DoxX_2"/>
    <property type="match status" value="1"/>
</dbReference>
<evidence type="ECO:0000256" key="3">
    <source>
        <dbReference type="ARBA" id="ARBA00022989"/>
    </source>
</evidence>
<sequence>MKWAVRILQGLVGVGFLLTGFMKLSGDPTQVEAFNDIYGYGTGFMYVVGIIEVLSALGLLLGFWRNKLVTVFSGVLVMVMAGAILTHLKSGQGFGIASMPLVLLVLSLIVFMGQRKITKAKLA</sequence>
<feature type="transmembrane region" description="Helical" evidence="5">
    <location>
        <begin position="43"/>
        <end position="61"/>
    </location>
</feature>
<evidence type="ECO:0000256" key="2">
    <source>
        <dbReference type="ARBA" id="ARBA00022692"/>
    </source>
</evidence>
<keyword evidence="2 5" id="KW-0812">Transmembrane</keyword>
<dbReference type="AlphaFoldDB" id="A0A972K3W9"/>
<keyword evidence="4 5" id="KW-0472">Membrane</keyword>
<keyword evidence="3 5" id="KW-1133">Transmembrane helix</keyword>
<evidence type="ECO:0000313" key="6">
    <source>
        <dbReference type="EMBL" id="NOU97420.1"/>
    </source>
</evidence>
<protein>
    <submittedName>
        <fullName evidence="6">DoxX family membrane protein</fullName>
    </submittedName>
</protein>
<organism evidence="6 7">
    <name type="scientific">Paenibacillus foliorum</name>
    <dbReference type="NCBI Taxonomy" id="2654974"/>
    <lineage>
        <taxon>Bacteria</taxon>
        <taxon>Bacillati</taxon>
        <taxon>Bacillota</taxon>
        <taxon>Bacilli</taxon>
        <taxon>Bacillales</taxon>
        <taxon>Paenibacillaceae</taxon>
        <taxon>Paenibacillus</taxon>
    </lineage>
</organism>
<evidence type="ECO:0000256" key="1">
    <source>
        <dbReference type="ARBA" id="ARBA00004141"/>
    </source>
</evidence>
<dbReference type="GO" id="GO:0016020">
    <property type="term" value="C:membrane"/>
    <property type="evidence" value="ECO:0007669"/>
    <property type="project" value="UniProtKB-SubCell"/>
</dbReference>
<feature type="transmembrane region" description="Helical" evidence="5">
    <location>
        <begin position="68"/>
        <end position="88"/>
    </location>
</feature>